<organism evidence="1 2">
    <name type="scientific">Termititenax aidoneus</name>
    <dbReference type="NCBI Taxonomy" id="2218524"/>
    <lineage>
        <taxon>Bacteria</taxon>
        <taxon>Bacillati</taxon>
        <taxon>Candidatus Margulisiibacteriota</taxon>
        <taxon>Candidatus Termititenacia</taxon>
        <taxon>Candidatus Termititenacales</taxon>
        <taxon>Candidatus Termititenacaceae</taxon>
        <taxon>Candidatus Termititenax</taxon>
    </lineage>
</organism>
<name>A0A388TB46_TERA1</name>
<dbReference type="EMBL" id="BGZN01000010">
    <property type="protein sequence ID" value="GBR73401.1"/>
    <property type="molecule type" value="Genomic_DNA"/>
</dbReference>
<accession>A0A388TB46</accession>
<keyword evidence="2" id="KW-1185">Reference proteome</keyword>
<evidence type="ECO:0000313" key="1">
    <source>
        <dbReference type="EMBL" id="GBR73401.1"/>
    </source>
</evidence>
<reference evidence="1 2" key="1">
    <citation type="journal article" date="2019" name="ISME J.">
        <title>Genome analyses of uncultured TG2/ZB3 bacteria in 'Margulisbacteria' specifically attached to ectosymbiotic spirochetes of protists in the termite gut.</title>
        <authorList>
            <person name="Utami Y.D."/>
            <person name="Kuwahara H."/>
            <person name="Igai K."/>
            <person name="Murakami T."/>
            <person name="Sugaya K."/>
            <person name="Morikawa T."/>
            <person name="Nagura Y."/>
            <person name="Yuki M."/>
            <person name="Deevong P."/>
            <person name="Inoue T."/>
            <person name="Kihara K."/>
            <person name="Lo N."/>
            <person name="Yamada A."/>
            <person name="Ohkuma M."/>
            <person name="Hongoh Y."/>
        </authorList>
    </citation>
    <scope>NUCLEOTIDE SEQUENCE [LARGE SCALE GENOMIC DNA]</scope>
    <source>
        <strain evidence="1">NkOx7-01</strain>
    </source>
</reference>
<gene>
    <name evidence="1" type="ORF">NO1_0790</name>
</gene>
<sequence length="108" mass="12357">MYRKLHAHYDELGEIIHKLIDYPQTSAVLDSIDTLHNYRKRLAGRIFPGLPEKRLIARHIPPNIPAAATARPADQPADNVVNPHSQYFWHLPHLSLAAISFDFEQSLK</sequence>
<proteinExistence type="predicted"/>
<dbReference type="Proteomes" id="UP000269352">
    <property type="component" value="Unassembled WGS sequence"/>
</dbReference>
<comment type="caution">
    <text evidence="1">The sequence shown here is derived from an EMBL/GenBank/DDBJ whole genome shotgun (WGS) entry which is preliminary data.</text>
</comment>
<evidence type="ECO:0000313" key="2">
    <source>
        <dbReference type="Proteomes" id="UP000269352"/>
    </source>
</evidence>
<protein>
    <submittedName>
        <fullName evidence="1">Uncharacterized protein</fullName>
    </submittedName>
</protein>
<dbReference type="AlphaFoldDB" id="A0A388TB46"/>